<dbReference type="EMBL" id="JAINUF010000014">
    <property type="protein sequence ID" value="KAJ8342704.1"/>
    <property type="molecule type" value="Genomic_DNA"/>
</dbReference>
<accession>A0A9Q1IKE3</accession>
<dbReference type="Gene3D" id="1.10.1220.70">
    <property type="match status" value="1"/>
</dbReference>
<evidence type="ECO:0000256" key="1">
    <source>
        <dbReference type="SAM" id="MobiDB-lite"/>
    </source>
</evidence>
<gene>
    <name evidence="2" type="ORF">SKAU_G00326320</name>
</gene>
<dbReference type="Proteomes" id="UP001152622">
    <property type="component" value="Chromosome 14"/>
</dbReference>
<feature type="region of interest" description="Disordered" evidence="1">
    <location>
        <begin position="64"/>
        <end position="90"/>
    </location>
</feature>
<proteinExistence type="predicted"/>
<dbReference type="AlphaFoldDB" id="A0A9Q1IKE3"/>
<organism evidence="2 3">
    <name type="scientific">Synaphobranchus kaupii</name>
    <name type="common">Kaup's arrowtooth eel</name>
    <dbReference type="NCBI Taxonomy" id="118154"/>
    <lineage>
        <taxon>Eukaryota</taxon>
        <taxon>Metazoa</taxon>
        <taxon>Chordata</taxon>
        <taxon>Craniata</taxon>
        <taxon>Vertebrata</taxon>
        <taxon>Euteleostomi</taxon>
        <taxon>Actinopterygii</taxon>
        <taxon>Neopterygii</taxon>
        <taxon>Teleostei</taxon>
        <taxon>Anguilliformes</taxon>
        <taxon>Synaphobranchidae</taxon>
        <taxon>Synaphobranchus</taxon>
    </lineage>
</organism>
<evidence type="ECO:0000313" key="3">
    <source>
        <dbReference type="Proteomes" id="UP001152622"/>
    </source>
</evidence>
<comment type="caution">
    <text evidence="2">The sequence shown here is derived from an EMBL/GenBank/DDBJ whole genome shotgun (WGS) entry which is preliminary data.</text>
</comment>
<reference evidence="2" key="1">
    <citation type="journal article" date="2023" name="Science">
        <title>Genome structures resolve the early diversification of teleost fishes.</title>
        <authorList>
            <person name="Parey E."/>
            <person name="Louis A."/>
            <person name="Montfort J."/>
            <person name="Bouchez O."/>
            <person name="Roques C."/>
            <person name="Iampietro C."/>
            <person name="Lluch J."/>
            <person name="Castinel A."/>
            <person name="Donnadieu C."/>
            <person name="Desvignes T."/>
            <person name="Floi Bucao C."/>
            <person name="Jouanno E."/>
            <person name="Wen M."/>
            <person name="Mejri S."/>
            <person name="Dirks R."/>
            <person name="Jansen H."/>
            <person name="Henkel C."/>
            <person name="Chen W.J."/>
            <person name="Zahm M."/>
            <person name="Cabau C."/>
            <person name="Klopp C."/>
            <person name="Thompson A.W."/>
            <person name="Robinson-Rechavi M."/>
            <person name="Braasch I."/>
            <person name="Lecointre G."/>
            <person name="Bobe J."/>
            <person name="Postlethwait J.H."/>
            <person name="Berthelot C."/>
            <person name="Roest Crollius H."/>
            <person name="Guiguen Y."/>
        </authorList>
    </citation>
    <scope>NUCLEOTIDE SEQUENCE</scope>
    <source>
        <strain evidence="2">WJC10195</strain>
    </source>
</reference>
<evidence type="ECO:0000313" key="2">
    <source>
        <dbReference type="EMBL" id="KAJ8342704.1"/>
    </source>
</evidence>
<name>A0A9Q1IKE3_SYNKA</name>
<protein>
    <submittedName>
        <fullName evidence="2">Uncharacterized protein</fullName>
    </submittedName>
</protein>
<dbReference type="SUPFAM" id="SSF81321">
    <property type="entry name" value="Family A G protein-coupled receptor-like"/>
    <property type="match status" value="1"/>
</dbReference>
<sequence length="90" mass="9752">MLGLSLASNIPSCLNPIVYSLATKEIKHRILAMLQKMKGRVMATASNCNLDYFQFPPKKQTKVAHDDSFRSSAAGVGSVGEASVEMQKPP</sequence>
<dbReference type="OrthoDB" id="5969463at2759"/>
<keyword evidence="3" id="KW-1185">Reference proteome</keyword>